<feature type="DNA-binding region" description="H-T-H motif" evidence="4">
    <location>
        <begin position="50"/>
        <end position="69"/>
    </location>
</feature>
<accession>A0A7W7T708</accession>
<evidence type="ECO:0000256" key="2">
    <source>
        <dbReference type="ARBA" id="ARBA00023125"/>
    </source>
</evidence>
<dbReference type="GO" id="GO:0000976">
    <property type="term" value="F:transcription cis-regulatory region binding"/>
    <property type="evidence" value="ECO:0007669"/>
    <property type="project" value="TreeGrafter"/>
</dbReference>
<feature type="domain" description="HTH tetR-type" evidence="5">
    <location>
        <begin position="27"/>
        <end position="87"/>
    </location>
</feature>
<keyword evidence="1" id="KW-0805">Transcription regulation</keyword>
<dbReference type="InterPro" id="IPR004111">
    <property type="entry name" value="Repressor_TetR_C"/>
</dbReference>
<organism evidence="6 7">
    <name type="scientific">Saccharothrix violaceirubra</name>
    <dbReference type="NCBI Taxonomy" id="413306"/>
    <lineage>
        <taxon>Bacteria</taxon>
        <taxon>Bacillati</taxon>
        <taxon>Actinomycetota</taxon>
        <taxon>Actinomycetes</taxon>
        <taxon>Pseudonocardiales</taxon>
        <taxon>Pseudonocardiaceae</taxon>
        <taxon>Saccharothrix</taxon>
    </lineage>
</organism>
<dbReference type="PANTHER" id="PTHR30055">
    <property type="entry name" value="HTH-TYPE TRANSCRIPTIONAL REGULATOR RUTR"/>
    <property type="match status" value="1"/>
</dbReference>
<evidence type="ECO:0000256" key="1">
    <source>
        <dbReference type="ARBA" id="ARBA00023015"/>
    </source>
</evidence>
<evidence type="ECO:0000313" key="7">
    <source>
        <dbReference type="Proteomes" id="UP000542674"/>
    </source>
</evidence>
<dbReference type="PANTHER" id="PTHR30055:SF151">
    <property type="entry name" value="TRANSCRIPTIONAL REGULATORY PROTEIN"/>
    <property type="match status" value="1"/>
</dbReference>
<dbReference type="InterPro" id="IPR050109">
    <property type="entry name" value="HTH-type_TetR-like_transc_reg"/>
</dbReference>
<evidence type="ECO:0000256" key="4">
    <source>
        <dbReference type="PROSITE-ProRule" id="PRU00335"/>
    </source>
</evidence>
<dbReference type="EMBL" id="JACHJS010000001">
    <property type="protein sequence ID" value="MBB4966390.1"/>
    <property type="molecule type" value="Genomic_DNA"/>
</dbReference>
<dbReference type="InterPro" id="IPR009057">
    <property type="entry name" value="Homeodomain-like_sf"/>
</dbReference>
<reference evidence="6 7" key="1">
    <citation type="submission" date="2020-08" db="EMBL/GenBank/DDBJ databases">
        <title>Sequencing the genomes of 1000 actinobacteria strains.</title>
        <authorList>
            <person name="Klenk H.-P."/>
        </authorList>
    </citation>
    <scope>NUCLEOTIDE SEQUENCE [LARGE SCALE GENOMIC DNA]</scope>
    <source>
        <strain evidence="6 7">DSM 45084</strain>
    </source>
</reference>
<comment type="caution">
    <text evidence="6">The sequence shown here is derived from an EMBL/GenBank/DDBJ whole genome shotgun (WGS) entry which is preliminary data.</text>
</comment>
<dbReference type="GO" id="GO:0003700">
    <property type="term" value="F:DNA-binding transcription factor activity"/>
    <property type="evidence" value="ECO:0007669"/>
    <property type="project" value="TreeGrafter"/>
</dbReference>
<dbReference type="InterPro" id="IPR036271">
    <property type="entry name" value="Tet_transcr_reg_TetR-rel_C_sf"/>
</dbReference>
<protein>
    <submittedName>
        <fullName evidence="6">AcrR family transcriptional regulator</fullName>
    </submittedName>
</protein>
<dbReference type="GO" id="GO:0045892">
    <property type="term" value="P:negative regulation of DNA-templated transcription"/>
    <property type="evidence" value="ECO:0007669"/>
    <property type="project" value="InterPro"/>
</dbReference>
<dbReference type="Pfam" id="PF02909">
    <property type="entry name" value="TetR_C_1"/>
    <property type="match status" value="1"/>
</dbReference>
<evidence type="ECO:0000256" key="3">
    <source>
        <dbReference type="ARBA" id="ARBA00023163"/>
    </source>
</evidence>
<keyword evidence="2 4" id="KW-0238">DNA-binding</keyword>
<dbReference type="Pfam" id="PF00440">
    <property type="entry name" value="TetR_N"/>
    <property type="match status" value="1"/>
</dbReference>
<dbReference type="Gene3D" id="1.10.357.10">
    <property type="entry name" value="Tetracycline Repressor, domain 2"/>
    <property type="match status" value="1"/>
</dbReference>
<dbReference type="SUPFAM" id="SSF48498">
    <property type="entry name" value="Tetracyclin repressor-like, C-terminal domain"/>
    <property type="match status" value="1"/>
</dbReference>
<keyword evidence="3" id="KW-0804">Transcription</keyword>
<proteinExistence type="predicted"/>
<evidence type="ECO:0000259" key="5">
    <source>
        <dbReference type="PROSITE" id="PS50977"/>
    </source>
</evidence>
<sequence>MDHPELPPDLGRLWRVPPPKRLGRRAELDVDRVVRAAVELADRDGVDGATLQKVAQELGFTKMSLYRHIGSKEELFELMVDHATGPAPDLGRTGWRAGVRDWATAMRARFTEHPWITDVPISGPPRGPNAIGWMDALLHVLRDSGLDLGTQAGVMTLVSGHVRNALLLTRQLEAGRHGTGRSQAEVERDYGRALAALVDPARFPDAARLFAAAVFEPPPGPPVDPADHDFAFGLDLILDGVAAAVDRAGG</sequence>
<dbReference type="InterPro" id="IPR001647">
    <property type="entry name" value="HTH_TetR"/>
</dbReference>
<gene>
    <name evidence="6" type="ORF">F4559_003749</name>
</gene>
<keyword evidence="7" id="KW-1185">Reference proteome</keyword>
<dbReference type="Proteomes" id="UP000542674">
    <property type="component" value="Unassembled WGS sequence"/>
</dbReference>
<dbReference type="PRINTS" id="PR00455">
    <property type="entry name" value="HTHTETR"/>
</dbReference>
<dbReference type="Gene3D" id="1.10.10.60">
    <property type="entry name" value="Homeodomain-like"/>
    <property type="match status" value="1"/>
</dbReference>
<dbReference type="RefSeq" id="WP_184670349.1">
    <property type="nucleotide sequence ID" value="NZ_BAABAI010000026.1"/>
</dbReference>
<dbReference type="AlphaFoldDB" id="A0A7W7T708"/>
<evidence type="ECO:0000313" key="6">
    <source>
        <dbReference type="EMBL" id="MBB4966390.1"/>
    </source>
</evidence>
<dbReference type="PROSITE" id="PS50977">
    <property type="entry name" value="HTH_TETR_2"/>
    <property type="match status" value="1"/>
</dbReference>
<dbReference type="SUPFAM" id="SSF46689">
    <property type="entry name" value="Homeodomain-like"/>
    <property type="match status" value="1"/>
</dbReference>
<name>A0A7W7T708_9PSEU</name>